<dbReference type="SUPFAM" id="SSF53098">
    <property type="entry name" value="Ribonuclease H-like"/>
    <property type="match status" value="1"/>
</dbReference>
<proteinExistence type="predicted"/>
<organism evidence="1">
    <name type="scientific">marine sediment metagenome</name>
    <dbReference type="NCBI Taxonomy" id="412755"/>
    <lineage>
        <taxon>unclassified sequences</taxon>
        <taxon>metagenomes</taxon>
        <taxon>ecological metagenomes</taxon>
    </lineage>
</organism>
<evidence type="ECO:0000313" key="1">
    <source>
        <dbReference type="EMBL" id="GAF68543.1"/>
    </source>
</evidence>
<protein>
    <recommendedName>
        <fullName evidence="2">Exonuclease domain-containing protein</fullName>
    </recommendedName>
</protein>
<dbReference type="InterPro" id="IPR012337">
    <property type="entry name" value="RNaseH-like_sf"/>
</dbReference>
<comment type="caution">
    <text evidence="1">The sequence shown here is derived from an EMBL/GenBank/DDBJ whole genome shotgun (WGS) entry which is preliminary data.</text>
</comment>
<sequence>IIDVESNGLWGQPFAVGAVRMTSGGRVIRTFSARCNIDEVPDDWIVNNEIEGMLEKIPKVEDVNALMGDFIGWYSNEGERNTFVDTGFPVDCRFLDLMRRDTTWQSFSPYPLYDVSTIIVAAGDPPNVDRLEYAEELIGEKQGIAHDPVWDAELSGLCAIRALRKLQTLHGER</sequence>
<gene>
    <name evidence="1" type="ORF">S01H1_12490</name>
</gene>
<dbReference type="Gene3D" id="3.30.420.10">
    <property type="entry name" value="Ribonuclease H-like superfamily/Ribonuclease H"/>
    <property type="match status" value="1"/>
</dbReference>
<reference evidence="1" key="1">
    <citation type="journal article" date="2014" name="Front. Microbiol.">
        <title>High frequency of phylogenetically diverse reductive dehalogenase-homologous genes in deep subseafloor sedimentary metagenomes.</title>
        <authorList>
            <person name="Kawai M."/>
            <person name="Futagami T."/>
            <person name="Toyoda A."/>
            <person name="Takaki Y."/>
            <person name="Nishi S."/>
            <person name="Hori S."/>
            <person name="Arai W."/>
            <person name="Tsubouchi T."/>
            <person name="Morono Y."/>
            <person name="Uchiyama I."/>
            <person name="Ito T."/>
            <person name="Fujiyama A."/>
            <person name="Inagaki F."/>
            <person name="Takami H."/>
        </authorList>
    </citation>
    <scope>NUCLEOTIDE SEQUENCE</scope>
    <source>
        <strain evidence="1">Expedition CK06-06</strain>
    </source>
</reference>
<dbReference type="EMBL" id="BARS01006417">
    <property type="protein sequence ID" value="GAF68543.1"/>
    <property type="molecule type" value="Genomic_DNA"/>
</dbReference>
<evidence type="ECO:0008006" key="2">
    <source>
        <dbReference type="Google" id="ProtNLM"/>
    </source>
</evidence>
<name>X0RIF8_9ZZZZ</name>
<accession>X0RIF8</accession>
<feature type="non-terminal residue" evidence="1">
    <location>
        <position position="1"/>
    </location>
</feature>
<dbReference type="GO" id="GO:0003676">
    <property type="term" value="F:nucleic acid binding"/>
    <property type="evidence" value="ECO:0007669"/>
    <property type="project" value="InterPro"/>
</dbReference>
<dbReference type="AlphaFoldDB" id="X0RIF8"/>
<dbReference type="InterPro" id="IPR036397">
    <property type="entry name" value="RNaseH_sf"/>
</dbReference>